<dbReference type="Gene3D" id="3.10.310.10">
    <property type="entry name" value="Diaminopimelate Epimerase, Chain A, domain 1"/>
    <property type="match status" value="2"/>
</dbReference>
<dbReference type="OrthoDB" id="75169at2759"/>
<dbReference type="InParanoid" id="A0A068TRK1"/>
<sequence length="302" mass="33022">MVKKPVKYFVVDAFTDKAFKGNPAGVCWLEEDNRDKEWLQAVAGELNMSTTAFLTPIDGTDELQSASPRFGIRWFTPVAEVQLCGHATLAASQTLFTYGLVNSHRIEFLTLSGILTARRISKSRASESIELQNGDNAQEDYFIELDFPVVPVTGFNSADISEISKSLNGASVVEILKTTTAEDLVVVLPSEKAVAELEPQFDEVKRCPGRGIIVTGPASPETGFDFYSRFFCPKFGVNEDPVCGSAHCALAPYWSKKLGKCDFLAYQASSRSGVINLHLDEKNQRVLLRGKAVVVAEGSILV</sequence>
<dbReference type="GO" id="GO:0016853">
    <property type="term" value="F:isomerase activity"/>
    <property type="evidence" value="ECO:0007669"/>
    <property type="project" value="UniProtKB-KW"/>
</dbReference>
<dbReference type="PIRSF" id="PIRSF016184">
    <property type="entry name" value="PhzC_PhzF"/>
    <property type="match status" value="1"/>
</dbReference>
<comment type="similarity">
    <text evidence="1">Belongs to the PhzF family.</text>
</comment>
<evidence type="ECO:0000313" key="3">
    <source>
        <dbReference type="EMBL" id="CDO97993.1"/>
    </source>
</evidence>
<keyword evidence="2" id="KW-0413">Isomerase</keyword>
<evidence type="ECO:0000313" key="4">
    <source>
        <dbReference type="Proteomes" id="UP000295252"/>
    </source>
</evidence>
<dbReference type="Gramene" id="CDO97993">
    <property type="protein sequence ID" value="CDO97993"/>
    <property type="gene ID" value="GSCOC_T00021952001"/>
</dbReference>
<keyword evidence="4" id="KW-1185">Reference proteome</keyword>
<evidence type="ECO:0000256" key="2">
    <source>
        <dbReference type="ARBA" id="ARBA00023235"/>
    </source>
</evidence>
<gene>
    <name evidence="3" type="ORF">GSCOC_T00021952001</name>
</gene>
<dbReference type="Proteomes" id="UP000295252">
    <property type="component" value="Chromosome VI"/>
</dbReference>
<dbReference type="PANTHER" id="PTHR13774">
    <property type="entry name" value="PHENAZINE BIOSYNTHESIS PROTEIN"/>
    <property type="match status" value="1"/>
</dbReference>
<dbReference type="Pfam" id="PF02567">
    <property type="entry name" value="PhzC-PhzF"/>
    <property type="match status" value="1"/>
</dbReference>
<dbReference type="FunCoup" id="A0A068TRK1">
    <property type="interactions" value="778"/>
</dbReference>
<reference evidence="4" key="1">
    <citation type="journal article" date="2014" name="Science">
        <title>The coffee genome provides insight into the convergent evolution of caffeine biosynthesis.</title>
        <authorList>
            <person name="Denoeud F."/>
            <person name="Carretero-Paulet L."/>
            <person name="Dereeper A."/>
            <person name="Droc G."/>
            <person name="Guyot R."/>
            <person name="Pietrella M."/>
            <person name="Zheng C."/>
            <person name="Alberti A."/>
            <person name="Anthony F."/>
            <person name="Aprea G."/>
            <person name="Aury J.M."/>
            <person name="Bento P."/>
            <person name="Bernard M."/>
            <person name="Bocs S."/>
            <person name="Campa C."/>
            <person name="Cenci A."/>
            <person name="Combes M.C."/>
            <person name="Crouzillat D."/>
            <person name="Da Silva C."/>
            <person name="Daddiego L."/>
            <person name="De Bellis F."/>
            <person name="Dussert S."/>
            <person name="Garsmeur O."/>
            <person name="Gayraud T."/>
            <person name="Guignon V."/>
            <person name="Jahn K."/>
            <person name="Jamilloux V."/>
            <person name="Joet T."/>
            <person name="Labadie K."/>
            <person name="Lan T."/>
            <person name="Leclercq J."/>
            <person name="Lepelley M."/>
            <person name="Leroy T."/>
            <person name="Li L.T."/>
            <person name="Librado P."/>
            <person name="Lopez L."/>
            <person name="Munoz A."/>
            <person name="Noel B."/>
            <person name="Pallavicini A."/>
            <person name="Perrotta G."/>
            <person name="Poncet V."/>
            <person name="Pot D."/>
            <person name="Priyono X."/>
            <person name="Rigoreau M."/>
            <person name="Rouard M."/>
            <person name="Rozas J."/>
            <person name="Tranchant-Dubreuil C."/>
            <person name="VanBuren R."/>
            <person name="Zhang Q."/>
            <person name="Andrade A.C."/>
            <person name="Argout X."/>
            <person name="Bertrand B."/>
            <person name="de Kochko A."/>
            <person name="Graziosi G."/>
            <person name="Henry R.J."/>
            <person name="Jayarama X."/>
            <person name="Ming R."/>
            <person name="Nagai C."/>
            <person name="Rounsley S."/>
            <person name="Sankoff D."/>
            <person name="Giuliano G."/>
            <person name="Albert V.A."/>
            <person name="Wincker P."/>
            <person name="Lashermes P."/>
        </authorList>
    </citation>
    <scope>NUCLEOTIDE SEQUENCE [LARGE SCALE GENOMIC DNA]</scope>
    <source>
        <strain evidence="4">cv. DH200-94</strain>
    </source>
</reference>
<proteinExistence type="inferred from homology"/>
<dbReference type="AlphaFoldDB" id="A0A068TRK1"/>
<dbReference type="GO" id="GO:0005737">
    <property type="term" value="C:cytoplasm"/>
    <property type="evidence" value="ECO:0007669"/>
    <property type="project" value="TreeGrafter"/>
</dbReference>
<dbReference type="OMA" id="DFPAQYP"/>
<evidence type="ECO:0000256" key="1">
    <source>
        <dbReference type="ARBA" id="ARBA00008270"/>
    </source>
</evidence>
<dbReference type="InterPro" id="IPR003719">
    <property type="entry name" value="Phenazine_PhzF-like"/>
</dbReference>
<accession>A0A068TRK1</accession>
<protein>
    <submittedName>
        <fullName evidence="3">Uncharacterized protein</fullName>
    </submittedName>
</protein>
<dbReference type="PANTHER" id="PTHR13774:SF17">
    <property type="entry name" value="PHENAZINE BIOSYNTHESIS-LIKE DOMAIN-CONTAINING PROTEIN"/>
    <property type="match status" value="1"/>
</dbReference>
<dbReference type="PhylomeDB" id="A0A068TRK1"/>
<organism evidence="3 4">
    <name type="scientific">Coffea canephora</name>
    <name type="common">Robusta coffee</name>
    <dbReference type="NCBI Taxonomy" id="49390"/>
    <lineage>
        <taxon>Eukaryota</taxon>
        <taxon>Viridiplantae</taxon>
        <taxon>Streptophyta</taxon>
        <taxon>Embryophyta</taxon>
        <taxon>Tracheophyta</taxon>
        <taxon>Spermatophyta</taxon>
        <taxon>Magnoliopsida</taxon>
        <taxon>eudicotyledons</taxon>
        <taxon>Gunneridae</taxon>
        <taxon>Pentapetalae</taxon>
        <taxon>asterids</taxon>
        <taxon>lamiids</taxon>
        <taxon>Gentianales</taxon>
        <taxon>Rubiaceae</taxon>
        <taxon>Ixoroideae</taxon>
        <taxon>Gardenieae complex</taxon>
        <taxon>Bertiereae - Coffeeae clade</taxon>
        <taxon>Coffeeae</taxon>
        <taxon>Coffea</taxon>
    </lineage>
</organism>
<dbReference type="NCBIfam" id="TIGR00654">
    <property type="entry name" value="PhzF_family"/>
    <property type="match status" value="1"/>
</dbReference>
<dbReference type="STRING" id="49390.A0A068TRK1"/>
<dbReference type="SUPFAM" id="SSF54506">
    <property type="entry name" value="Diaminopimelate epimerase-like"/>
    <property type="match status" value="1"/>
</dbReference>
<dbReference type="EMBL" id="HG739086">
    <property type="protein sequence ID" value="CDO97993.1"/>
    <property type="molecule type" value="Genomic_DNA"/>
</dbReference>
<name>A0A068TRK1_COFCA</name>